<sequence>MSTDPAAPRQATGGPRIEETEVVAPLVVTTGRVGDAVLLRLAGELDMSSSPELLARITALATGDTPRLVVDLSALTFCDSAGLTTFVRGDRRCAEAGGWLRLTGAHGHVARVIEISGVDASLGYRPS</sequence>
<gene>
    <name evidence="4" type="ORF">DFJ67_3202</name>
</gene>
<dbReference type="RefSeq" id="WP_239097242.1">
    <property type="nucleotide sequence ID" value="NZ_BONB01000020.1"/>
</dbReference>
<dbReference type="CDD" id="cd07043">
    <property type="entry name" value="STAS_anti-anti-sigma_factors"/>
    <property type="match status" value="1"/>
</dbReference>
<comment type="caution">
    <text evidence="4">The sequence shown here is derived from an EMBL/GenBank/DDBJ whole genome shotgun (WGS) entry which is preliminary data.</text>
</comment>
<evidence type="ECO:0000259" key="3">
    <source>
        <dbReference type="PROSITE" id="PS50801"/>
    </source>
</evidence>
<keyword evidence="5" id="KW-1185">Reference proteome</keyword>
<evidence type="ECO:0000313" key="4">
    <source>
        <dbReference type="EMBL" id="REF97205.1"/>
    </source>
</evidence>
<dbReference type="Pfam" id="PF13466">
    <property type="entry name" value="STAS_2"/>
    <property type="match status" value="1"/>
</dbReference>
<dbReference type="Proteomes" id="UP000256913">
    <property type="component" value="Unassembled WGS sequence"/>
</dbReference>
<dbReference type="InterPro" id="IPR036513">
    <property type="entry name" value="STAS_dom_sf"/>
</dbReference>
<dbReference type="GO" id="GO:0043856">
    <property type="term" value="F:anti-sigma factor antagonist activity"/>
    <property type="evidence" value="ECO:0007669"/>
    <property type="project" value="InterPro"/>
</dbReference>
<dbReference type="SUPFAM" id="SSF52091">
    <property type="entry name" value="SpoIIaa-like"/>
    <property type="match status" value="1"/>
</dbReference>
<dbReference type="InterPro" id="IPR058548">
    <property type="entry name" value="MlaB-like_STAS"/>
</dbReference>
<evidence type="ECO:0000256" key="2">
    <source>
        <dbReference type="RuleBase" id="RU003749"/>
    </source>
</evidence>
<dbReference type="PROSITE" id="PS50801">
    <property type="entry name" value="STAS"/>
    <property type="match status" value="1"/>
</dbReference>
<dbReference type="Gene3D" id="3.30.750.24">
    <property type="entry name" value="STAS domain"/>
    <property type="match status" value="1"/>
</dbReference>
<proteinExistence type="inferred from homology"/>
<accession>A0A3D9ZIU8</accession>
<dbReference type="InterPro" id="IPR002645">
    <property type="entry name" value="STAS_dom"/>
</dbReference>
<feature type="domain" description="STAS" evidence="3">
    <location>
        <begin position="26"/>
        <end position="127"/>
    </location>
</feature>
<evidence type="ECO:0000256" key="1">
    <source>
        <dbReference type="ARBA" id="ARBA00009013"/>
    </source>
</evidence>
<comment type="similarity">
    <text evidence="1 2">Belongs to the anti-sigma-factor antagonist family.</text>
</comment>
<dbReference type="PANTHER" id="PTHR33495">
    <property type="entry name" value="ANTI-SIGMA FACTOR ANTAGONIST TM_1081-RELATED-RELATED"/>
    <property type="match status" value="1"/>
</dbReference>
<evidence type="ECO:0000313" key="5">
    <source>
        <dbReference type="Proteomes" id="UP000256913"/>
    </source>
</evidence>
<dbReference type="EMBL" id="QUMQ01000001">
    <property type="protein sequence ID" value="REF97205.1"/>
    <property type="molecule type" value="Genomic_DNA"/>
</dbReference>
<name>A0A3D9ZIU8_9ACTN</name>
<dbReference type="AlphaFoldDB" id="A0A3D9ZIU8"/>
<dbReference type="PANTHER" id="PTHR33495:SF2">
    <property type="entry name" value="ANTI-SIGMA FACTOR ANTAGONIST TM_1081-RELATED"/>
    <property type="match status" value="1"/>
</dbReference>
<organism evidence="4 5">
    <name type="scientific">Asanoa ferruginea</name>
    <dbReference type="NCBI Taxonomy" id="53367"/>
    <lineage>
        <taxon>Bacteria</taxon>
        <taxon>Bacillati</taxon>
        <taxon>Actinomycetota</taxon>
        <taxon>Actinomycetes</taxon>
        <taxon>Micromonosporales</taxon>
        <taxon>Micromonosporaceae</taxon>
        <taxon>Asanoa</taxon>
    </lineage>
</organism>
<dbReference type="NCBIfam" id="TIGR00377">
    <property type="entry name" value="ant_ant_sig"/>
    <property type="match status" value="1"/>
</dbReference>
<dbReference type="InterPro" id="IPR003658">
    <property type="entry name" value="Anti-sigma_ant"/>
</dbReference>
<protein>
    <recommendedName>
        <fullName evidence="2">Anti-sigma factor antagonist</fullName>
    </recommendedName>
</protein>
<reference evidence="4 5" key="1">
    <citation type="submission" date="2018-08" db="EMBL/GenBank/DDBJ databases">
        <title>Sequencing the genomes of 1000 actinobacteria strains.</title>
        <authorList>
            <person name="Klenk H.-P."/>
        </authorList>
    </citation>
    <scope>NUCLEOTIDE SEQUENCE [LARGE SCALE GENOMIC DNA]</scope>
    <source>
        <strain evidence="4 5">DSM 44099</strain>
    </source>
</reference>